<keyword evidence="5 10" id="KW-1133">Transmembrane helix</keyword>
<gene>
    <name evidence="12" type="ORF">ACFQDH_21355</name>
</gene>
<dbReference type="SMART" id="SM00756">
    <property type="entry name" value="VKc"/>
    <property type="match status" value="1"/>
</dbReference>
<keyword evidence="8" id="KW-1015">Disulfide bond</keyword>
<protein>
    <submittedName>
        <fullName evidence="12">Vitamin K epoxide reductase family protein</fullName>
    </submittedName>
</protein>
<evidence type="ECO:0000256" key="1">
    <source>
        <dbReference type="ARBA" id="ARBA00004141"/>
    </source>
</evidence>
<dbReference type="CDD" id="cd12918">
    <property type="entry name" value="VKOR_arc"/>
    <property type="match status" value="1"/>
</dbReference>
<evidence type="ECO:0000256" key="4">
    <source>
        <dbReference type="ARBA" id="ARBA00022719"/>
    </source>
</evidence>
<dbReference type="PANTHER" id="PTHR34573:SF1">
    <property type="entry name" value="VITAMIN K EPOXIDE REDUCTASE DOMAIN-CONTAINING PROTEIN"/>
    <property type="match status" value="1"/>
</dbReference>
<feature type="domain" description="Vitamin K epoxide reductase" evidence="11">
    <location>
        <begin position="9"/>
        <end position="145"/>
    </location>
</feature>
<comment type="similarity">
    <text evidence="2">Belongs to the VKOR family.</text>
</comment>
<keyword evidence="13" id="KW-1185">Reference proteome</keyword>
<evidence type="ECO:0000313" key="13">
    <source>
        <dbReference type="Proteomes" id="UP001596298"/>
    </source>
</evidence>
<feature type="transmembrane region" description="Helical" evidence="10">
    <location>
        <begin position="62"/>
        <end position="84"/>
    </location>
</feature>
<sequence>MTVLTLRHPRWLAPTTLVLSVLGLADSAYLTFEHYSGSTSLACSDSGTVDCAKVTTSQWSSIAGVPVALLGLLFFVGMTVLCLPQVWRRTTPMLDNLRIGAAGVGLLMVFYLVWAEFVKIHAICLWCTGVHVITFVLFFVLIVGQILRVPTLSDDSGSGPAAHDRQHVE</sequence>
<dbReference type="PANTHER" id="PTHR34573">
    <property type="entry name" value="VKC DOMAIN-CONTAINING PROTEIN"/>
    <property type="match status" value="1"/>
</dbReference>
<evidence type="ECO:0000256" key="5">
    <source>
        <dbReference type="ARBA" id="ARBA00022989"/>
    </source>
</evidence>
<dbReference type="EMBL" id="JBHSWH010000001">
    <property type="protein sequence ID" value="MFC6707714.1"/>
    <property type="molecule type" value="Genomic_DNA"/>
</dbReference>
<evidence type="ECO:0000256" key="3">
    <source>
        <dbReference type="ARBA" id="ARBA00022692"/>
    </source>
</evidence>
<evidence type="ECO:0000259" key="11">
    <source>
        <dbReference type="SMART" id="SM00756"/>
    </source>
</evidence>
<comment type="subcellular location">
    <subcellularLocation>
        <location evidence="1">Membrane</location>
        <topology evidence="1">Multi-pass membrane protein</topology>
    </subcellularLocation>
</comment>
<feature type="transmembrane region" description="Helical" evidence="10">
    <location>
        <begin position="96"/>
        <end position="114"/>
    </location>
</feature>
<dbReference type="InterPro" id="IPR038354">
    <property type="entry name" value="VKOR_sf"/>
</dbReference>
<evidence type="ECO:0000256" key="6">
    <source>
        <dbReference type="ARBA" id="ARBA00023002"/>
    </source>
</evidence>
<evidence type="ECO:0000256" key="2">
    <source>
        <dbReference type="ARBA" id="ARBA00006214"/>
    </source>
</evidence>
<evidence type="ECO:0000256" key="9">
    <source>
        <dbReference type="ARBA" id="ARBA00023284"/>
    </source>
</evidence>
<comment type="caution">
    <text evidence="12">The sequence shown here is derived from an EMBL/GenBank/DDBJ whole genome shotgun (WGS) entry which is preliminary data.</text>
</comment>
<evidence type="ECO:0000313" key="12">
    <source>
        <dbReference type="EMBL" id="MFC6707714.1"/>
    </source>
</evidence>
<keyword evidence="3 10" id="KW-0812">Transmembrane</keyword>
<dbReference type="Pfam" id="PF07884">
    <property type="entry name" value="VKOR"/>
    <property type="match status" value="1"/>
</dbReference>
<accession>A0ABW2AM97</accession>
<evidence type="ECO:0000256" key="8">
    <source>
        <dbReference type="ARBA" id="ARBA00023157"/>
    </source>
</evidence>
<keyword evidence="7 10" id="KW-0472">Membrane</keyword>
<dbReference type="RefSeq" id="WP_382404382.1">
    <property type="nucleotide sequence ID" value="NZ_JBHSWH010000001.1"/>
</dbReference>
<dbReference type="Gene3D" id="1.20.1440.130">
    <property type="entry name" value="VKOR domain"/>
    <property type="match status" value="1"/>
</dbReference>
<evidence type="ECO:0000256" key="7">
    <source>
        <dbReference type="ARBA" id="ARBA00023136"/>
    </source>
</evidence>
<keyword evidence="9" id="KW-0676">Redox-active center</keyword>
<reference evidence="13" key="1">
    <citation type="journal article" date="2019" name="Int. J. Syst. Evol. Microbiol.">
        <title>The Global Catalogue of Microorganisms (GCM) 10K type strain sequencing project: providing services to taxonomists for standard genome sequencing and annotation.</title>
        <authorList>
            <consortium name="The Broad Institute Genomics Platform"/>
            <consortium name="The Broad Institute Genome Sequencing Center for Infectious Disease"/>
            <person name="Wu L."/>
            <person name="Ma J."/>
        </authorList>
    </citation>
    <scope>NUCLEOTIDE SEQUENCE [LARGE SCALE GENOMIC DNA]</scope>
    <source>
        <strain evidence="13">CCUG 58127</strain>
    </source>
</reference>
<dbReference type="Proteomes" id="UP001596298">
    <property type="component" value="Unassembled WGS sequence"/>
</dbReference>
<keyword evidence="4" id="KW-0874">Quinone</keyword>
<feature type="transmembrane region" description="Helical" evidence="10">
    <location>
        <begin position="120"/>
        <end position="143"/>
    </location>
</feature>
<dbReference type="InterPro" id="IPR012932">
    <property type="entry name" value="VKOR"/>
</dbReference>
<evidence type="ECO:0000256" key="10">
    <source>
        <dbReference type="SAM" id="Phobius"/>
    </source>
</evidence>
<keyword evidence="6" id="KW-0560">Oxidoreductase</keyword>
<proteinExistence type="inferred from homology"/>
<organism evidence="12 13">
    <name type="scientific">Flexivirga alba</name>
    <dbReference type="NCBI Taxonomy" id="702742"/>
    <lineage>
        <taxon>Bacteria</taxon>
        <taxon>Bacillati</taxon>
        <taxon>Actinomycetota</taxon>
        <taxon>Actinomycetes</taxon>
        <taxon>Micrococcales</taxon>
        <taxon>Dermacoccaceae</taxon>
        <taxon>Flexivirga</taxon>
    </lineage>
</organism>
<name>A0ABW2AM97_9MICO</name>